<keyword evidence="11" id="KW-1185">Reference proteome</keyword>
<dbReference type="Proteomes" id="UP001634007">
    <property type="component" value="Unassembled WGS sequence"/>
</dbReference>
<dbReference type="GO" id="GO:0006995">
    <property type="term" value="P:cellular response to nitrogen starvation"/>
    <property type="evidence" value="ECO:0007669"/>
    <property type="project" value="UniProtKB-ARBA"/>
</dbReference>
<dbReference type="GO" id="GO:0048046">
    <property type="term" value="C:apoplast"/>
    <property type="evidence" value="ECO:0007669"/>
    <property type="project" value="UniProtKB-SubCell"/>
</dbReference>
<dbReference type="EMBL" id="JBJKBG010000009">
    <property type="protein sequence ID" value="KAL3722154.1"/>
    <property type="molecule type" value="Genomic_DNA"/>
</dbReference>
<evidence type="ECO:0000256" key="2">
    <source>
        <dbReference type="ARBA" id="ARBA00008963"/>
    </source>
</evidence>
<evidence type="ECO:0000256" key="7">
    <source>
        <dbReference type="ARBA" id="ARBA00023278"/>
    </source>
</evidence>
<protein>
    <submittedName>
        <fullName evidence="10">Uncharacterized protein</fullName>
    </submittedName>
</protein>
<comment type="similarity">
    <text evidence="2">Belongs to the C-terminally encoded plant signaling peptide (CEP) family.</text>
</comment>
<accession>A0ABD3J6U1</accession>
<evidence type="ECO:0000256" key="8">
    <source>
        <dbReference type="SAM" id="MobiDB-lite"/>
    </source>
</evidence>
<evidence type="ECO:0000256" key="3">
    <source>
        <dbReference type="ARBA" id="ARBA00022523"/>
    </source>
</evidence>
<dbReference type="AlphaFoldDB" id="A0ABD3J6U1"/>
<evidence type="ECO:0000256" key="5">
    <source>
        <dbReference type="ARBA" id="ARBA00022702"/>
    </source>
</evidence>
<reference evidence="10 11" key="1">
    <citation type="submission" date="2024-11" db="EMBL/GenBank/DDBJ databases">
        <title>Chromosome-level genome assembly of Eucalyptus globulus Labill. provides insights into its genome evolution.</title>
        <authorList>
            <person name="Li X."/>
        </authorList>
    </citation>
    <scope>NUCLEOTIDE SEQUENCE [LARGE SCALE GENOMIC DNA]</scope>
    <source>
        <strain evidence="10">CL2024</strain>
        <tissue evidence="10">Fresh tender leaves</tissue>
    </source>
</reference>
<comment type="subcellular location">
    <subcellularLocation>
        <location evidence="1">Secreted</location>
        <location evidence="1">Extracellular space</location>
        <location evidence="1">Apoplast</location>
    </subcellularLocation>
</comment>
<feature type="region of interest" description="Disordered" evidence="8">
    <location>
        <begin position="35"/>
        <end position="121"/>
    </location>
</feature>
<dbReference type="GO" id="GO:0005179">
    <property type="term" value="F:hormone activity"/>
    <property type="evidence" value="ECO:0007669"/>
    <property type="project" value="UniProtKB-KW"/>
</dbReference>
<evidence type="ECO:0000256" key="6">
    <source>
        <dbReference type="ARBA" id="ARBA00022729"/>
    </source>
</evidence>
<proteinExistence type="inferred from homology"/>
<sequence>MVQNKVLLPFFLLLAVCLKLESTEAGKLRLLQKQNPFPNKLQHVNEVLERKPRKTIAEQSKKLHPETSNEAPSTDASSTPPRPPSPMVRATTTPPSPGRSSDAFKPSDPGSSPGFGHSLQN</sequence>
<feature type="compositionally biased region" description="Basic and acidic residues" evidence="8">
    <location>
        <begin position="46"/>
        <end position="67"/>
    </location>
</feature>
<keyword evidence="4" id="KW-0964">Secreted</keyword>
<organism evidence="10 11">
    <name type="scientific">Eucalyptus globulus</name>
    <name type="common">Tasmanian blue gum</name>
    <dbReference type="NCBI Taxonomy" id="34317"/>
    <lineage>
        <taxon>Eukaryota</taxon>
        <taxon>Viridiplantae</taxon>
        <taxon>Streptophyta</taxon>
        <taxon>Embryophyta</taxon>
        <taxon>Tracheophyta</taxon>
        <taxon>Spermatophyta</taxon>
        <taxon>Magnoliopsida</taxon>
        <taxon>eudicotyledons</taxon>
        <taxon>Gunneridae</taxon>
        <taxon>Pentapetalae</taxon>
        <taxon>rosids</taxon>
        <taxon>malvids</taxon>
        <taxon>Myrtales</taxon>
        <taxon>Myrtaceae</taxon>
        <taxon>Myrtoideae</taxon>
        <taxon>Eucalypteae</taxon>
        <taxon>Eucalyptus</taxon>
    </lineage>
</organism>
<keyword evidence="5" id="KW-0372">Hormone</keyword>
<dbReference type="PANTHER" id="PTHR33348:SF40">
    <property type="entry name" value="PRECURSOR OF CEP3"/>
    <property type="match status" value="1"/>
</dbReference>
<keyword evidence="7" id="KW-0379">Hydroxylation</keyword>
<keyword evidence="6 9" id="KW-0732">Signal</keyword>
<feature type="chain" id="PRO_5044871345" evidence="9">
    <location>
        <begin position="26"/>
        <end position="121"/>
    </location>
</feature>
<keyword evidence="3" id="KW-0052">Apoplast</keyword>
<evidence type="ECO:0000313" key="11">
    <source>
        <dbReference type="Proteomes" id="UP001634007"/>
    </source>
</evidence>
<gene>
    <name evidence="10" type="ORF">ACJRO7_034507</name>
</gene>
<evidence type="ECO:0000256" key="9">
    <source>
        <dbReference type="SAM" id="SignalP"/>
    </source>
</evidence>
<comment type="caution">
    <text evidence="10">The sequence shown here is derived from an EMBL/GenBank/DDBJ whole genome shotgun (WGS) entry which is preliminary data.</text>
</comment>
<dbReference type="GO" id="GO:1902025">
    <property type="term" value="P:nitrate import"/>
    <property type="evidence" value="ECO:0007669"/>
    <property type="project" value="UniProtKB-ARBA"/>
</dbReference>
<evidence type="ECO:0000256" key="4">
    <source>
        <dbReference type="ARBA" id="ARBA00022525"/>
    </source>
</evidence>
<dbReference type="PANTHER" id="PTHR33348">
    <property type="entry name" value="PRECURSOR OF CEP5"/>
    <property type="match status" value="1"/>
</dbReference>
<feature type="compositionally biased region" description="Polar residues" evidence="8">
    <location>
        <begin position="68"/>
        <end position="79"/>
    </location>
</feature>
<feature type="signal peptide" evidence="9">
    <location>
        <begin position="1"/>
        <end position="25"/>
    </location>
</feature>
<evidence type="ECO:0000313" key="10">
    <source>
        <dbReference type="EMBL" id="KAL3722154.1"/>
    </source>
</evidence>
<dbReference type="InterPro" id="IPR033250">
    <property type="entry name" value="CEP"/>
</dbReference>
<name>A0ABD3J6U1_EUCGL</name>
<evidence type="ECO:0000256" key="1">
    <source>
        <dbReference type="ARBA" id="ARBA00004271"/>
    </source>
</evidence>